<dbReference type="AlphaFoldDB" id="A0A0F3Q8S7"/>
<name>A0A0F3Q8S7_ANAPH</name>
<evidence type="ECO:0000256" key="8">
    <source>
        <dbReference type="SAM" id="Phobius"/>
    </source>
</evidence>
<evidence type="ECO:0000256" key="2">
    <source>
        <dbReference type="ARBA" id="ARBA00008806"/>
    </source>
</evidence>
<dbReference type="EMBL" id="LAOD01000001">
    <property type="protein sequence ID" value="KJV88627.1"/>
    <property type="molecule type" value="Genomic_DNA"/>
</dbReference>
<feature type="region of interest" description="Disordered" evidence="7">
    <location>
        <begin position="599"/>
        <end position="740"/>
    </location>
</feature>
<evidence type="ECO:0000256" key="7">
    <source>
        <dbReference type="SAM" id="MobiDB-lite"/>
    </source>
</evidence>
<dbReference type="InterPro" id="IPR027417">
    <property type="entry name" value="P-loop_NTPase"/>
</dbReference>
<dbReference type="Pfam" id="PF02534">
    <property type="entry name" value="T4SS-DNA_transf"/>
    <property type="match status" value="1"/>
</dbReference>
<dbReference type="PATRIC" id="fig|1359157.3.peg.13"/>
<dbReference type="RefSeq" id="WP_021800099.1">
    <property type="nucleotide sequence ID" value="NZ_LAOD01000001.1"/>
</dbReference>
<evidence type="ECO:0000256" key="3">
    <source>
        <dbReference type="ARBA" id="ARBA00022475"/>
    </source>
</evidence>
<dbReference type="SUPFAM" id="SSF52540">
    <property type="entry name" value="P-loop containing nucleoside triphosphate hydrolases"/>
    <property type="match status" value="1"/>
</dbReference>
<organism evidence="9 10">
    <name type="scientific">Anaplasma phagocytophilum str. CRT53-1</name>
    <dbReference type="NCBI Taxonomy" id="1359157"/>
    <lineage>
        <taxon>Bacteria</taxon>
        <taxon>Pseudomonadati</taxon>
        <taxon>Pseudomonadota</taxon>
        <taxon>Alphaproteobacteria</taxon>
        <taxon>Rickettsiales</taxon>
        <taxon>Anaplasmataceae</taxon>
        <taxon>Anaplasma</taxon>
        <taxon>phagocytophilum group</taxon>
    </lineage>
</organism>
<sequence length="740" mass="84960">MHNSNHIRNILVFFCGLFCLLEFCFYISGVLFVLLVWGVDYLDFNAINPSVSDFPMRLWPTIFQYISKWWGDPKLFGIANSLKLWGSFFAPIGLVCLVAWNLRHVLIDWRPFKKKESLHGDSRWASERDIRKIGLRSRRGILLGKDQRGYLVADGYQHALLFAPTGSGKGVGFVIPNLLFWEDSVIVHDVKLENYDLTSGWRKKIGQEVYVWNPAQPDGISHCYNPLDWISKKPGQMVDDVQKIANLIMPEQDFWYNEARSLFVGVVLYLLAVPEKVKSFGEVVRTMRSDDVVYNLAVVLDTIGKKIHPVAYMNIAAFLQKADKERSGVISTMNSSLELWANPLIDTATASSDFNIQDFKRKRVSVYVGVTPDNLTRLRPLMQVFYQQATEFLCRSLPSDDEPYGVLFLMDEFPTLGKMEQFQTGIAYFRGYRVRLFLIIQDTEQLKGIYEEAGMNSFLSNSTYRITFAANNIETANLISQLIGNKTVSQESLNRPKFLDLNPASRSLHISDTQRALLLPQEVIMLPKDEQILLIESTYPIKSRKIKYFEDKTFTRRLLKSTFIPTQEPYDPEKIRGGVEGEAGIVSEASENSEDLKALMGGSSAENPPERAEYGYEDDGDLVDREEFEDLYGIGEEPEDDLEDLDESDDYFHDEDDVLDDEDYDDPYEDDMELEEDGDWDENEAFEDELLDDEVVDDEFDSLEPEEDEDFEEDDSLEEEDEFGEDRPTDDNDSSNGRRK</sequence>
<protein>
    <submittedName>
        <fullName evidence="9">Type IV secretory system Conjugative DNA transfer family protein</fullName>
    </submittedName>
</protein>
<comment type="subcellular location">
    <subcellularLocation>
        <location evidence="1">Cell membrane</location>
        <topology evidence="1">Multi-pass membrane protein</topology>
    </subcellularLocation>
</comment>
<feature type="transmembrane region" description="Helical" evidence="8">
    <location>
        <begin position="84"/>
        <end position="106"/>
    </location>
</feature>
<dbReference type="NCBIfam" id="NF010472">
    <property type="entry name" value="PRK13897.1"/>
    <property type="match status" value="1"/>
</dbReference>
<reference evidence="9 10" key="1">
    <citation type="submission" date="2015-01" db="EMBL/GenBank/DDBJ databases">
        <title>Genome Sequencing of Rickettsiales.</title>
        <authorList>
            <person name="Daugherty S.C."/>
            <person name="Su Q."/>
            <person name="Abolude K."/>
            <person name="Beier-Sexton M."/>
            <person name="Carlyon J.A."/>
            <person name="Carter R."/>
            <person name="Day N.P."/>
            <person name="Dumler S.J."/>
            <person name="Dyachenko V."/>
            <person name="Godinez A."/>
            <person name="Kurtti T.J."/>
            <person name="Lichay M."/>
            <person name="Mullins K.E."/>
            <person name="Ott S."/>
            <person name="Pappas-Brown V."/>
            <person name="Paris D.H."/>
            <person name="Patel P."/>
            <person name="Richards A.L."/>
            <person name="Sadzewicz L."/>
            <person name="Sears K."/>
            <person name="Seidman D."/>
            <person name="Sengamalay N."/>
            <person name="Stenos J."/>
            <person name="Tallon L.J."/>
            <person name="Vincent G."/>
            <person name="Fraser C.M."/>
            <person name="Munderloh U."/>
            <person name="Dunning-Hotopp J.C."/>
        </authorList>
    </citation>
    <scope>NUCLEOTIDE SEQUENCE [LARGE SCALE GENOMIC DNA]</scope>
    <source>
        <strain evidence="9 10">CRT53-1</strain>
    </source>
</reference>
<keyword evidence="3" id="KW-1003">Cell membrane</keyword>
<feature type="compositionally biased region" description="Acidic residues" evidence="7">
    <location>
        <begin position="615"/>
        <end position="724"/>
    </location>
</feature>
<evidence type="ECO:0000313" key="9">
    <source>
        <dbReference type="EMBL" id="KJV88627.1"/>
    </source>
</evidence>
<evidence type="ECO:0000256" key="1">
    <source>
        <dbReference type="ARBA" id="ARBA00004651"/>
    </source>
</evidence>
<dbReference type="Gene3D" id="3.40.50.300">
    <property type="entry name" value="P-loop containing nucleotide triphosphate hydrolases"/>
    <property type="match status" value="1"/>
</dbReference>
<dbReference type="PANTHER" id="PTHR37937">
    <property type="entry name" value="CONJUGATIVE TRANSFER: DNA TRANSPORT"/>
    <property type="match status" value="1"/>
</dbReference>
<feature type="transmembrane region" description="Helical" evidence="8">
    <location>
        <begin position="12"/>
        <end position="39"/>
    </location>
</feature>
<keyword evidence="6 8" id="KW-0472">Membrane</keyword>
<accession>A0A0F3Q8S7</accession>
<evidence type="ECO:0000256" key="5">
    <source>
        <dbReference type="ARBA" id="ARBA00022989"/>
    </source>
</evidence>
<dbReference type="InterPro" id="IPR003688">
    <property type="entry name" value="TraG/VirD4"/>
</dbReference>
<dbReference type="InterPro" id="IPR051539">
    <property type="entry name" value="T4SS-coupling_protein"/>
</dbReference>
<comment type="caution">
    <text evidence="9">The sequence shown here is derived from an EMBL/GenBank/DDBJ whole genome shotgun (WGS) entry which is preliminary data.</text>
</comment>
<keyword evidence="4 8" id="KW-0812">Transmembrane</keyword>
<dbReference type="CDD" id="cd01127">
    <property type="entry name" value="TrwB_TraG_TraD_VirD4"/>
    <property type="match status" value="1"/>
</dbReference>
<dbReference type="PANTHER" id="PTHR37937:SF1">
    <property type="entry name" value="CONJUGATIVE TRANSFER: DNA TRANSPORT"/>
    <property type="match status" value="1"/>
</dbReference>
<dbReference type="FunFam" id="3.40.50.300:FF:002005">
    <property type="entry name" value="Type IV secretion system protein VirD4"/>
    <property type="match status" value="1"/>
</dbReference>
<dbReference type="Proteomes" id="UP000033722">
    <property type="component" value="Unassembled WGS sequence"/>
</dbReference>
<evidence type="ECO:0000256" key="4">
    <source>
        <dbReference type="ARBA" id="ARBA00022692"/>
    </source>
</evidence>
<comment type="similarity">
    <text evidence="2">Belongs to the VirD4/TraG family.</text>
</comment>
<proteinExistence type="inferred from homology"/>
<keyword evidence="5 8" id="KW-1133">Transmembrane helix</keyword>
<evidence type="ECO:0000256" key="6">
    <source>
        <dbReference type="ARBA" id="ARBA00023136"/>
    </source>
</evidence>
<gene>
    <name evidence="9" type="ORF">APHCRT_0012</name>
</gene>
<evidence type="ECO:0000313" key="10">
    <source>
        <dbReference type="Proteomes" id="UP000033722"/>
    </source>
</evidence>
<dbReference type="GO" id="GO:0005886">
    <property type="term" value="C:plasma membrane"/>
    <property type="evidence" value="ECO:0007669"/>
    <property type="project" value="UniProtKB-SubCell"/>
</dbReference>